<dbReference type="Gene3D" id="3.40.250.10">
    <property type="entry name" value="Rhodanese-like domain"/>
    <property type="match status" value="1"/>
</dbReference>
<dbReference type="SMART" id="SM00450">
    <property type="entry name" value="RHOD"/>
    <property type="match status" value="1"/>
</dbReference>
<dbReference type="Pfam" id="PF00581">
    <property type="entry name" value="Rhodanese"/>
    <property type="match status" value="1"/>
</dbReference>
<dbReference type="eggNOG" id="COG0607">
    <property type="taxonomic scope" value="Bacteria"/>
</dbReference>
<dbReference type="PROSITE" id="PS50206">
    <property type="entry name" value="RHODANESE_3"/>
    <property type="match status" value="1"/>
</dbReference>
<organism evidence="3 4">
    <name type="scientific">Methyloversatilis universalis (strain ATCC BAA-1314 / DSM 25237 / JCM 13912 / CCUG 52030 / FAM5)</name>
    <dbReference type="NCBI Taxonomy" id="1000565"/>
    <lineage>
        <taxon>Bacteria</taxon>
        <taxon>Pseudomonadati</taxon>
        <taxon>Pseudomonadota</taxon>
        <taxon>Betaproteobacteria</taxon>
        <taxon>Nitrosomonadales</taxon>
        <taxon>Sterolibacteriaceae</taxon>
        <taxon>Methyloversatilis</taxon>
    </lineage>
</organism>
<dbReference type="InterPro" id="IPR036873">
    <property type="entry name" value="Rhodanese-like_dom_sf"/>
</dbReference>
<comment type="caution">
    <text evidence="3">The sequence shown here is derived from an EMBL/GenBank/DDBJ whole genome shotgun (WGS) entry which is preliminary data.</text>
</comment>
<feature type="signal peptide" evidence="1">
    <location>
        <begin position="1"/>
        <end position="18"/>
    </location>
</feature>
<evidence type="ECO:0000313" key="4">
    <source>
        <dbReference type="Proteomes" id="UP000005019"/>
    </source>
</evidence>
<proteinExistence type="predicted"/>
<reference evidence="3 4" key="1">
    <citation type="journal article" date="2011" name="J. Bacteriol.">
        <title>Genome sequence of Methyloversatilis universalis FAM5T, a methylotrophic representative of the order Rhodocyclales.</title>
        <authorList>
            <person name="Kittichotirat W."/>
            <person name="Good N.M."/>
            <person name="Hall R."/>
            <person name="Bringel F."/>
            <person name="Lajus A."/>
            <person name="Medigue C."/>
            <person name="Smalley N.E."/>
            <person name="Beck D."/>
            <person name="Bumgarner R."/>
            <person name="Vuilleumier S."/>
            <person name="Kalyuzhnaya M.G."/>
        </authorList>
    </citation>
    <scope>NUCLEOTIDE SEQUENCE [LARGE SCALE GENOMIC DNA]</scope>
    <source>
        <strain evidence="4">ATCC BAA-1314 / JCM 13912 / FAM5</strain>
    </source>
</reference>
<dbReference type="Proteomes" id="UP000005019">
    <property type="component" value="Unassembled WGS sequence"/>
</dbReference>
<gene>
    <name evidence="3" type="ORF">METUNv1_00659</name>
</gene>
<feature type="domain" description="Rhodanese" evidence="2">
    <location>
        <begin position="48"/>
        <end position="175"/>
    </location>
</feature>
<dbReference type="InterPro" id="IPR001763">
    <property type="entry name" value="Rhodanese-like_dom"/>
</dbReference>
<dbReference type="RefSeq" id="WP_008058785.1">
    <property type="nucleotide sequence ID" value="NZ_AFHG01000030.1"/>
</dbReference>
<feature type="chain" id="PRO_5003327118" evidence="1">
    <location>
        <begin position="19"/>
        <end position="189"/>
    </location>
</feature>
<evidence type="ECO:0000256" key="1">
    <source>
        <dbReference type="SAM" id="SignalP"/>
    </source>
</evidence>
<evidence type="ECO:0000313" key="3">
    <source>
        <dbReference type="EMBL" id="EGK72831.1"/>
    </source>
</evidence>
<sequence length="189" mass="20681">MKRLLSLLVLCASLPAVALEPDAVAQNRRTVLERYLSAAEAHRMVDANPAGTLFIDVRTPAEVSYVGVPAGMDANIPFLLIDFDHFDPKTRSYTLHRNPDFVRAVEALLKAKGLDRNADVVLICRSGDRTTSAVNVLAAAGFSRVWNVVDGFEGDLVEGRRNANGWKNAGLPWSYRLEPAQAWVPPGAR</sequence>
<dbReference type="OrthoDB" id="9815890at2"/>
<dbReference type="STRING" id="1000565.METUNv1_00659"/>
<accession>F5R8U1</accession>
<name>F5R8U1_METUF</name>
<dbReference type="SUPFAM" id="SSF52821">
    <property type="entry name" value="Rhodanese/Cell cycle control phosphatase"/>
    <property type="match status" value="1"/>
</dbReference>
<dbReference type="AlphaFoldDB" id="F5R8U1"/>
<keyword evidence="1" id="KW-0732">Signal</keyword>
<evidence type="ECO:0000259" key="2">
    <source>
        <dbReference type="PROSITE" id="PS50206"/>
    </source>
</evidence>
<protein>
    <submittedName>
        <fullName evidence="3">Rhodanese domain protein</fullName>
    </submittedName>
</protein>
<dbReference type="EMBL" id="AFHG01000030">
    <property type="protein sequence ID" value="EGK72831.1"/>
    <property type="molecule type" value="Genomic_DNA"/>
</dbReference>
<keyword evidence="4" id="KW-1185">Reference proteome</keyword>